<dbReference type="Proteomes" id="UP001595767">
    <property type="component" value="Unassembled WGS sequence"/>
</dbReference>
<name>A0ABV8LDG5_9NOCA</name>
<keyword evidence="2" id="KW-1185">Reference proteome</keyword>
<evidence type="ECO:0000313" key="1">
    <source>
        <dbReference type="EMBL" id="MFC4128951.1"/>
    </source>
</evidence>
<dbReference type="EMBL" id="JBHSBA010000018">
    <property type="protein sequence ID" value="MFC4128951.1"/>
    <property type="molecule type" value="Genomic_DNA"/>
</dbReference>
<comment type="caution">
    <text evidence="1">The sequence shown here is derived from an EMBL/GenBank/DDBJ whole genome shotgun (WGS) entry which is preliminary data.</text>
</comment>
<organism evidence="1 2">
    <name type="scientific">Nocardia rhizosphaerae</name>
    <dbReference type="NCBI Taxonomy" id="1691571"/>
    <lineage>
        <taxon>Bacteria</taxon>
        <taxon>Bacillati</taxon>
        <taxon>Actinomycetota</taxon>
        <taxon>Actinomycetes</taxon>
        <taxon>Mycobacteriales</taxon>
        <taxon>Nocardiaceae</taxon>
        <taxon>Nocardia</taxon>
    </lineage>
</organism>
<dbReference type="RefSeq" id="WP_378554837.1">
    <property type="nucleotide sequence ID" value="NZ_JBHSBA010000018.1"/>
</dbReference>
<evidence type="ECO:0000313" key="2">
    <source>
        <dbReference type="Proteomes" id="UP001595767"/>
    </source>
</evidence>
<reference evidence="2" key="1">
    <citation type="journal article" date="2019" name="Int. J. Syst. Evol. Microbiol.">
        <title>The Global Catalogue of Microorganisms (GCM) 10K type strain sequencing project: providing services to taxonomists for standard genome sequencing and annotation.</title>
        <authorList>
            <consortium name="The Broad Institute Genomics Platform"/>
            <consortium name="The Broad Institute Genome Sequencing Center for Infectious Disease"/>
            <person name="Wu L."/>
            <person name="Ma J."/>
        </authorList>
    </citation>
    <scope>NUCLEOTIDE SEQUENCE [LARGE SCALE GENOMIC DNA]</scope>
    <source>
        <strain evidence="2">CGMCC 4.7204</strain>
    </source>
</reference>
<accession>A0ABV8LDG5</accession>
<sequence>MSAPRSTVPVIGDYKAHKLWRMRQDRGEPSTMVDAKPAQDHAIWLHSIGFNDSSIAAAAGLTPPTVNNFRRRAYRTARAEQAARLLAVSHIPTCPEHDTRYVPALGARRRIQALLVLGWTYTDIGAVAGIAVEQVSRTARGTRTEGQTWQRIDLAYETLSGKRGPSSIGAKKATNRGYASPMAWEGIDIDHPDSIPLLDAEPANELDEVLLQRMIDGRHAGEVRGAERKALIDHAIAKGWDHERLARSLNVSPDGAGQALVRRRRELRREAA</sequence>
<evidence type="ECO:0008006" key="3">
    <source>
        <dbReference type="Google" id="ProtNLM"/>
    </source>
</evidence>
<protein>
    <recommendedName>
        <fullName evidence="3">Homeodomain-like domain-containing protein</fullName>
    </recommendedName>
</protein>
<proteinExistence type="predicted"/>
<gene>
    <name evidence="1" type="ORF">ACFOW8_28875</name>
</gene>